<proteinExistence type="predicted"/>
<feature type="signal peptide" evidence="1">
    <location>
        <begin position="1"/>
        <end position="25"/>
    </location>
</feature>
<dbReference type="InterPro" id="IPR016047">
    <property type="entry name" value="M23ase_b-sheet_dom"/>
</dbReference>
<organism evidence="3 4">
    <name type="scientific">Dyella koreensis</name>
    <dbReference type="NCBI Taxonomy" id="311235"/>
    <lineage>
        <taxon>Bacteria</taxon>
        <taxon>Pseudomonadati</taxon>
        <taxon>Pseudomonadota</taxon>
        <taxon>Gammaproteobacteria</taxon>
        <taxon>Lysobacterales</taxon>
        <taxon>Rhodanobacteraceae</taxon>
        <taxon>Dyella</taxon>
    </lineage>
</organism>
<dbReference type="RefSeq" id="WP_379983135.1">
    <property type="nucleotide sequence ID" value="NZ_JADIKD010000012.1"/>
</dbReference>
<dbReference type="InterPro" id="IPR050570">
    <property type="entry name" value="Cell_wall_metabolism_enzyme"/>
</dbReference>
<name>A0ABW8K8M6_9GAMM</name>
<dbReference type="PANTHER" id="PTHR21666:SF270">
    <property type="entry name" value="MUREIN HYDROLASE ACTIVATOR ENVC"/>
    <property type="match status" value="1"/>
</dbReference>
<accession>A0ABW8K8M6</accession>
<gene>
    <name evidence="3" type="ORF">ISS97_18370</name>
</gene>
<dbReference type="Pfam" id="PF01551">
    <property type="entry name" value="Peptidase_M23"/>
    <property type="match status" value="1"/>
</dbReference>
<evidence type="ECO:0000259" key="2">
    <source>
        <dbReference type="Pfam" id="PF01551"/>
    </source>
</evidence>
<dbReference type="PANTHER" id="PTHR21666">
    <property type="entry name" value="PEPTIDASE-RELATED"/>
    <property type="match status" value="1"/>
</dbReference>
<dbReference type="InterPro" id="IPR011055">
    <property type="entry name" value="Dup_hybrid_motif"/>
</dbReference>
<keyword evidence="1" id="KW-0732">Signal</keyword>
<keyword evidence="4" id="KW-1185">Reference proteome</keyword>
<dbReference type="CDD" id="cd12797">
    <property type="entry name" value="M23_peptidase"/>
    <property type="match status" value="1"/>
</dbReference>
<dbReference type="Proteomes" id="UP001620408">
    <property type="component" value="Unassembled WGS sequence"/>
</dbReference>
<protein>
    <submittedName>
        <fullName evidence="3">M23 family metallopeptidase</fullName>
    </submittedName>
</protein>
<feature type="domain" description="M23ase beta-sheet core" evidence="2">
    <location>
        <begin position="231"/>
        <end position="334"/>
    </location>
</feature>
<comment type="caution">
    <text evidence="3">The sequence shown here is derived from an EMBL/GenBank/DDBJ whole genome shotgun (WGS) entry which is preliminary data.</text>
</comment>
<dbReference type="Gene3D" id="2.70.70.10">
    <property type="entry name" value="Glucose Permease (Domain IIA)"/>
    <property type="match status" value="1"/>
</dbReference>
<evidence type="ECO:0000313" key="3">
    <source>
        <dbReference type="EMBL" id="MFK2919242.1"/>
    </source>
</evidence>
<sequence>MLHLPKAVRHLACAVLICLSAPAVAQQREPVLQSFDLQVPWRPQPINIDGKQQLIYELHLRSFAREVLTLKRLRIVDRTTGATLDDLQGAALQAVIGRPDLVTKDPQQLPPGSQAMIYLSLPFTLKEADTLSHIVDFDTADSAQLRHASIEGARIVVNQPTRPLLLGPPFRDGMWTAIYDASWPRGHRRVLYAVDGAVHIPGRFAIDWIKVDRKGRYVHGDADKAKDWLGYGADVLAVTDGVIASARDDMQENPSVLANARNKVPLEQASGNYVTIDLGDGRHVFYEHLKPGSVRVKPGDRVRRGQVIGQLGYTGESTGPHLHLHVADANSPLNAEGVPYAFEQFHVLGAYPSIDSFGKSEPWQISPDKDNNRQRATLPAPLAVVEFPAMP</sequence>
<dbReference type="EMBL" id="JADIKD010000012">
    <property type="protein sequence ID" value="MFK2919242.1"/>
    <property type="molecule type" value="Genomic_DNA"/>
</dbReference>
<feature type="chain" id="PRO_5045184351" evidence="1">
    <location>
        <begin position="26"/>
        <end position="391"/>
    </location>
</feature>
<reference evidence="3 4" key="1">
    <citation type="submission" date="2020-10" db="EMBL/GenBank/DDBJ databases">
        <title>Phylogeny of dyella-like bacteria.</title>
        <authorList>
            <person name="Fu J."/>
        </authorList>
    </citation>
    <scope>NUCLEOTIDE SEQUENCE [LARGE SCALE GENOMIC DNA]</scope>
    <source>
        <strain evidence="3 4">BB4</strain>
    </source>
</reference>
<evidence type="ECO:0000313" key="4">
    <source>
        <dbReference type="Proteomes" id="UP001620408"/>
    </source>
</evidence>
<evidence type="ECO:0000256" key="1">
    <source>
        <dbReference type="SAM" id="SignalP"/>
    </source>
</evidence>
<dbReference type="SUPFAM" id="SSF51261">
    <property type="entry name" value="Duplicated hybrid motif"/>
    <property type="match status" value="1"/>
</dbReference>